<evidence type="ECO:0000256" key="2">
    <source>
        <dbReference type="RuleBase" id="RU362080"/>
    </source>
</evidence>
<organism evidence="4">
    <name type="scientific">Candidatus Enterococcus mansonii</name>
    <dbReference type="NCBI Taxonomy" id="1834181"/>
    <lineage>
        <taxon>Bacteria</taxon>
        <taxon>Bacillati</taxon>
        <taxon>Bacillota</taxon>
        <taxon>Bacilli</taxon>
        <taxon>Lactobacillales</taxon>
        <taxon>Enterococcaceae</taxon>
        <taxon>Enterococcus</taxon>
    </lineage>
</organism>
<name>A0A242CI30_9ENTE</name>
<dbReference type="AlphaFoldDB" id="A0A242CI30"/>
<dbReference type="InterPro" id="IPR006442">
    <property type="entry name" value="Antitoxin_Phd/YefM"/>
</dbReference>
<accession>A0A242CI30</accession>
<evidence type="ECO:0000256" key="1">
    <source>
        <dbReference type="ARBA" id="ARBA00009981"/>
    </source>
</evidence>
<dbReference type="SUPFAM" id="SSF143120">
    <property type="entry name" value="YefM-like"/>
    <property type="match status" value="1"/>
</dbReference>
<dbReference type="InterPro" id="IPR036165">
    <property type="entry name" value="YefM-like_sf"/>
</dbReference>
<comment type="function">
    <text evidence="2">Antitoxin component of a type II toxin-antitoxin (TA) system.</text>
</comment>
<gene>
    <name evidence="4" type="ORF">A5880_000586</name>
    <name evidence="3" type="ORF">A5880_002688</name>
</gene>
<reference evidence="4" key="1">
    <citation type="submission" date="2017-05" db="EMBL/GenBank/DDBJ databases">
        <title>The Genome Sequence of Enterococcus sp. 4G2_DIV0659.</title>
        <authorList>
            <consortium name="The Broad Institute Genomics Platform"/>
            <consortium name="The Broad Institute Genomic Center for Infectious Diseases"/>
            <person name="Earl A."/>
            <person name="Manson A."/>
            <person name="Schwartman J."/>
            <person name="Gilmore M."/>
            <person name="Abouelleil A."/>
            <person name="Cao P."/>
            <person name="Chapman S."/>
            <person name="Cusick C."/>
            <person name="Shea T."/>
            <person name="Young S."/>
            <person name="Neafsey D."/>
            <person name="Nusbaum C."/>
            <person name="Birren B."/>
        </authorList>
    </citation>
    <scope>NUCLEOTIDE SEQUENCE [LARGE SCALE GENOMIC DNA]</scope>
    <source>
        <strain evidence="4">4G2_DIV0659</strain>
    </source>
</reference>
<evidence type="ECO:0000313" key="4">
    <source>
        <dbReference type="EMBL" id="OTO09903.1"/>
    </source>
</evidence>
<dbReference type="NCBIfam" id="TIGR01552">
    <property type="entry name" value="phd_fam"/>
    <property type="match status" value="1"/>
</dbReference>
<dbReference type="EMBL" id="NGLE01000001">
    <property type="protein sequence ID" value="OTO09903.1"/>
    <property type="molecule type" value="Genomic_DNA"/>
</dbReference>
<sequence length="79" mass="8816">MKILDTPIRSISELKKAPIDIIEEAKATETSVYILNHNKGVGVILSSEQYENLLLEKLKLEEGLLDLEVAVLLKSQGRI</sequence>
<dbReference type="Proteomes" id="UP000195139">
    <property type="component" value="Unassembled WGS sequence"/>
</dbReference>
<dbReference type="EMBL" id="NGLE02000001">
    <property type="protein sequence ID" value="MEI5995098.1"/>
    <property type="molecule type" value="Genomic_DNA"/>
</dbReference>
<proteinExistence type="inferred from homology"/>
<dbReference type="STRING" id="1834181.A5880_000586"/>
<dbReference type="Pfam" id="PF02604">
    <property type="entry name" value="PhdYeFM_antitox"/>
    <property type="match status" value="1"/>
</dbReference>
<evidence type="ECO:0000313" key="3">
    <source>
        <dbReference type="EMBL" id="MEI5995098.1"/>
    </source>
</evidence>
<protein>
    <recommendedName>
        <fullName evidence="2">Antitoxin</fullName>
    </recommendedName>
</protein>
<comment type="caution">
    <text evidence="4">The sequence shown here is derived from an EMBL/GenBank/DDBJ whole genome shotgun (WGS) entry which is preliminary data.</text>
</comment>
<keyword evidence="5" id="KW-1185">Reference proteome</keyword>
<dbReference type="RefSeq" id="WP_086329516.1">
    <property type="nucleotide sequence ID" value="NZ_NGLE02000001.1"/>
</dbReference>
<evidence type="ECO:0000313" key="5">
    <source>
        <dbReference type="Proteomes" id="UP000195139"/>
    </source>
</evidence>
<dbReference type="OrthoDB" id="2418231at2"/>
<reference evidence="3 5" key="2">
    <citation type="submission" date="2018-07" db="EMBL/GenBank/DDBJ databases">
        <title>The Genome Sequence of Enterococcus sp. DIV0659b.</title>
        <authorList>
            <consortium name="The Broad Institute Genomics Platform"/>
            <consortium name="The Broad Institute Genomic Center for Infectious Diseases"/>
            <person name="Earl A."/>
            <person name="Manson A."/>
            <person name="Schwartman J."/>
            <person name="Gilmore M."/>
            <person name="Abouelleil A."/>
            <person name="Cao P."/>
            <person name="Chapman S."/>
            <person name="Cusick C."/>
            <person name="Shea T."/>
            <person name="Young S."/>
            <person name="Neafsey D."/>
            <person name="Nusbaum C."/>
            <person name="Birren B."/>
        </authorList>
    </citation>
    <scope>NUCLEOTIDE SEQUENCE [LARGE SCALE GENOMIC DNA]</scope>
    <source>
        <strain evidence="3 5">4G2_DIV0659</strain>
    </source>
</reference>
<comment type="similarity">
    <text evidence="1 2">Belongs to the phD/YefM antitoxin family.</text>
</comment>